<dbReference type="Proteomes" id="UP000014680">
    <property type="component" value="Unassembled WGS sequence"/>
</dbReference>
<proteinExistence type="predicted"/>
<dbReference type="EMBL" id="KB206168">
    <property type="protein sequence ID" value="ELP95236.1"/>
    <property type="molecule type" value="Genomic_DNA"/>
</dbReference>
<dbReference type="PROSITE" id="PS50848">
    <property type="entry name" value="START"/>
    <property type="match status" value="1"/>
</dbReference>
<name>A0A0A1UF50_ENTIV</name>
<dbReference type="GO" id="GO:0008289">
    <property type="term" value="F:lipid binding"/>
    <property type="evidence" value="ECO:0007669"/>
    <property type="project" value="InterPro"/>
</dbReference>
<keyword evidence="3" id="KW-1185">Reference proteome</keyword>
<dbReference type="InterPro" id="IPR051213">
    <property type="entry name" value="START_lipid_transfer"/>
</dbReference>
<organism evidence="2 3">
    <name type="scientific">Entamoeba invadens IP1</name>
    <dbReference type="NCBI Taxonomy" id="370355"/>
    <lineage>
        <taxon>Eukaryota</taxon>
        <taxon>Amoebozoa</taxon>
        <taxon>Evosea</taxon>
        <taxon>Archamoebae</taxon>
        <taxon>Mastigamoebida</taxon>
        <taxon>Entamoebidae</taxon>
        <taxon>Entamoeba</taxon>
    </lineage>
</organism>
<dbReference type="OMA" id="NGWIPNF"/>
<dbReference type="InterPro" id="IPR023393">
    <property type="entry name" value="START-like_dom_sf"/>
</dbReference>
<protein>
    <submittedName>
        <fullName evidence="2">Phosphatidylcholine transfer protein, putative</fullName>
    </submittedName>
</protein>
<dbReference type="KEGG" id="eiv:EIN_430420"/>
<dbReference type="SMART" id="SM00234">
    <property type="entry name" value="START"/>
    <property type="match status" value="1"/>
</dbReference>
<dbReference type="RefSeq" id="XP_004262007.1">
    <property type="nucleotide sequence ID" value="XM_004261959.1"/>
</dbReference>
<dbReference type="PANTHER" id="PTHR19308:SF14">
    <property type="entry name" value="START DOMAIN-CONTAINING PROTEIN"/>
    <property type="match status" value="1"/>
</dbReference>
<dbReference type="InterPro" id="IPR002913">
    <property type="entry name" value="START_lipid-bd_dom"/>
</dbReference>
<dbReference type="Pfam" id="PF01852">
    <property type="entry name" value="START"/>
    <property type="match status" value="1"/>
</dbReference>
<sequence length="239" mass="28376">MSNKRRKKWCLSLEKLRRNKMKPFTDAEFEEFKTMCISDDGWTLANHDDINTGYTTQTENSSTLRMKLKSKLFEPFSINLVFDMLSDPQFRAEWDGNILERKTIDTIDEHNEIDYYSVSMPVVSNRDFLYQRGWKYNKDEFIIMNKSVVDQRAPEVSGIVRANIRISGYMVRIEDGKCKLYYIAHNDWNGWIPSFIFNTFGPSFCPSVLNKMAAGCKKYEDWYKQQKPYERPWKKLIEV</sequence>
<dbReference type="GO" id="GO:0005737">
    <property type="term" value="C:cytoplasm"/>
    <property type="evidence" value="ECO:0007669"/>
    <property type="project" value="UniProtKB-ARBA"/>
</dbReference>
<evidence type="ECO:0000259" key="1">
    <source>
        <dbReference type="PROSITE" id="PS50848"/>
    </source>
</evidence>
<dbReference type="SUPFAM" id="SSF55961">
    <property type="entry name" value="Bet v1-like"/>
    <property type="match status" value="1"/>
</dbReference>
<feature type="domain" description="START" evidence="1">
    <location>
        <begin position="38"/>
        <end position="221"/>
    </location>
</feature>
<gene>
    <name evidence="2" type="ORF">EIN_430420</name>
</gene>
<dbReference type="GeneID" id="14894236"/>
<dbReference type="PANTHER" id="PTHR19308">
    <property type="entry name" value="PHOSPHATIDYLCHOLINE TRANSFER PROTEIN"/>
    <property type="match status" value="1"/>
</dbReference>
<evidence type="ECO:0000313" key="3">
    <source>
        <dbReference type="Proteomes" id="UP000014680"/>
    </source>
</evidence>
<reference evidence="2 3" key="1">
    <citation type="submission" date="2012-10" db="EMBL/GenBank/DDBJ databases">
        <authorList>
            <person name="Zafar N."/>
            <person name="Inman J."/>
            <person name="Hall N."/>
            <person name="Lorenzi H."/>
            <person name="Caler E."/>
        </authorList>
    </citation>
    <scope>NUCLEOTIDE SEQUENCE [LARGE SCALE GENOMIC DNA]</scope>
    <source>
        <strain evidence="2 3">IP1</strain>
    </source>
</reference>
<dbReference type="AlphaFoldDB" id="A0A0A1UF50"/>
<dbReference type="Gene3D" id="3.30.530.20">
    <property type="match status" value="1"/>
</dbReference>
<evidence type="ECO:0000313" key="2">
    <source>
        <dbReference type="EMBL" id="ELP95236.1"/>
    </source>
</evidence>
<accession>A0A0A1UF50</accession>
<dbReference type="OrthoDB" id="5403181at2759"/>
<dbReference type="VEuPathDB" id="AmoebaDB:EIN_430420"/>